<evidence type="ECO:0000256" key="1">
    <source>
        <dbReference type="ARBA" id="ARBA00008668"/>
    </source>
</evidence>
<comment type="caution">
    <text evidence="5">The sequence shown here is derived from an EMBL/GenBank/DDBJ whole genome shotgun (WGS) entry which is preliminary data.</text>
</comment>
<sequence length="572" mass="63854">MEKLDQEILEAIKSMPPKPEKDENGRIPLEKLRDLLIARYQQAGNSDNLRASLRHKMLLFRSIHLPEEASLWYLAVIDEIIHGHIGSRYRETNDLEDLRAAITICCQVFFEEPGNAKHEALPVRLPFILRDGTLLLYEKSGNIGDIELAASYSKRTLRFVPMDVKDRANPLHEFAGTLFKKYQVQEDPEILRVGIPLSRYAISATPEGHPEKPTRMANLGAWLLRNYEKNGDTNDLLAAIEKTELAISLLDKDNFNRLRFLTNLAIMLFRQLEISRDENDPDQVEILASCADIGAALQIDTIAHPLLEVEAARGAIRIFKFYALLAAAPVKAAKLLICSDSTTANYATESALQGWGYYIQDYTTLTVTNLARNGRSTRSFINEGLWSDLLSKTASGDFVVIEMGHNDDQDPTTNDRGTLPGTGENTVTVTTTTGKKEVVHTFGWYLRKMIADVKAKGATPIISGMVTRNYWNGNTLQSAWPFADYAETVAKAAGVEYINHTKYSVALFQAMGPTKAKTYYPNDNTHTNWDGAKLNAQDFIQAIKYKCGGTSVLRKYINSAGNDVKSPPQQAC</sequence>
<protein>
    <recommendedName>
        <fullName evidence="4">SGNH hydrolase-type esterase domain-containing protein</fullName>
    </recommendedName>
</protein>
<dbReference type="AlphaFoldDB" id="A0A8J2JAI2"/>
<dbReference type="PANTHER" id="PTHR43695">
    <property type="entry name" value="PUTATIVE (AFU_ORTHOLOGUE AFUA_2G17250)-RELATED"/>
    <property type="match status" value="1"/>
</dbReference>
<dbReference type="Pfam" id="PF13472">
    <property type="entry name" value="Lipase_GDSL_2"/>
    <property type="match status" value="1"/>
</dbReference>
<name>A0A8J2JAI2_FUSEQ</name>
<organism evidence="5 6">
    <name type="scientific">Fusarium equiseti</name>
    <name type="common">Fusarium scirpi</name>
    <dbReference type="NCBI Taxonomy" id="61235"/>
    <lineage>
        <taxon>Eukaryota</taxon>
        <taxon>Fungi</taxon>
        <taxon>Dikarya</taxon>
        <taxon>Ascomycota</taxon>
        <taxon>Pezizomycotina</taxon>
        <taxon>Sordariomycetes</taxon>
        <taxon>Hypocreomycetidae</taxon>
        <taxon>Hypocreales</taxon>
        <taxon>Nectriaceae</taxon>
        <taxon>Fusarium</taxon>
        <taxon>Fusarium incarnatum-equiseti species complex</taxon>
    </lineage>
</organism>
<dbReference type="EMBL" id="CAJSTJ010000145">
    <property type="protein sequence ID" value="CAG7561974.1"/>
    <property type="molecule type" value="Genomic_DNA"/>
</dbReference>
<evidence type="ECO:0000313" key="5">
    <source>
        <dbReference type="EMBL" id="CAG7561974.1"/>
    </source>
</evidence>
<comment type="similarity">
    <text evidence="1">Belongs to the 'GDSL' lipolytic enzyme family.</text>
</comment>
<reference evidence="5" key="1">
    <citation type="submission" date="2021-05" db="EMBL/GenBank/DDBJ databases">
        <authorList>
            <person name="Khan N."/>
        </authorList>
    </citation>
    <scope>NUCLEOTIDE SEQUENCE</scope>
</reference>
<dbReference type="GO" id="GO:0016787">
    <property type="term" value="F:hydrolase activity"/>
    <property type="evidence" value="ECO:0007669"/>
    <property type="project" value="UniProtKB-KW"/>
</dbReference>
<evidence type="ECO:0000256" key="2">
    <source>
        <dbReference type="ARBA" id="ARBA00022801"/>
    </source>
</evidence>
<evidence type="ECO:0000259" key="4">
    <source>
        <dbReference type="Pfam" id="PF13472"/>
    </source>
</evidence>
<accession>A0A8J2JAI2</accession>
<dbReference type="CDD" id="cd01821">
    <property type="entry name" value="Rhamnogalacturan_acetylesterase_like"/>
    <property type="match status" value="1"/>
</dbReference>
<feature type="domain" description="SGNH hydrolase-type esterase" evidence="4">
    <location>
        <begin position="340"/>
        <end position="533"/>
    </location>
</feature>
<evidence type="ECO:0000256" key="3">
    <source>
        <dbReference type="SAM" id="MobiDB-lite"/>
    </source>
</evidence>
<gene>
    <name evidence="5" type="ORF">FEQUK3_LOCUS7730</name>
</gene>
<proteinExistence type="inferred from homology"/>
<keyword evidence="2" id="KW-0378">Hydrolase</keyword>
<feature type="region of interest" description="Disordered" evidence="3">
    <location>
        <begin position="404"/>
        <end position="424"/>
    </location>
</feature>
<dbReference type="InterPro" id="IPR013830">
    <property type="entry name" value="SGNH_hydro"/>
</dbReference>
<dbReference type="PANTHER" id="PTHR43695:SF1">
    <property type="entry name" value="RHAMNOGALACTURONAN ACETYLESTERASE"/>
    <property type="match status" value="1"/>
</dbReference>
<dbReference type="Proteomes" id="UP000693738">
    <property type="component" value="Unassembled WGS sequence"/>
</dbReference>
<dbReference type="InterPro" id="IPR037459">
    <property type="entry name" value="RhgT-like"/>
</dbReference>
<evidence type="ECO:0000313" key="6">
    <source>
        <dbReference type="Proteomes" id="UP000693738"/>
    </source>
</evidence>